<dbReference type="InterPro" id="IPR027268">
    <property type="entry name" value="Peptidase_M4/M1_CTD_sf"/>
</dbReference>
<dbReference type="EC" id="3.4.11.-" evidence="18"/>
<name>A0A6J1Q054_9HYME</name>
<dbReference type="OrthoDB" id="510539at2759"/>
<evidence type="ECO:0000259" key="21">
    <source>
        <dbReference type="Pfam" id="PF11838"/>
    </source>
</evidence>
<keyword evidence="4" id="KW-1003">Cell membrane</keyword>
<reference evidence="24" key="1">
    <citation type="submission" date="2025-08" db="UniProtKB">
        <authorList>
            <consortium name="RefSeq"/>
        </authorList>
    </citation>
    <scope>IDENTIFICATION</scope>
    <source>
        <tissue evidence="24">Whole body</tissue>
    </source>
</reference>
<accession>A0A6J1Q054</accession>
<evidence type="ECO:0000256" key="16">
    <source>
        <dbReference type="PIRSR" id="PIRSR634016-3"/>
    </source>
</evidence>
<evidence type="ECO:0000256" key="13">
    <source>
        <dbReference type="ARBA" id="ARBA00023180"/>
    </source>
</evidence>
<evidence type="ECO:0000259" key="22">
    <source>
        <dbReference type="Pfam" id="PF17900"/>
    </source>
</evidence>
<feature type="chain" id="PRO_5026742571" description="Aminopeptidase" evidence="19">
    <location>
        <begin position="24"/>
        <end position="831"/>
    </location>
</feature>
<comment type="subcellular location">
    <subcellularLocation>
        <location evidence="1">Cell membrane</location>
        <topology evidence="1">Lipid-anchor</topology>
        <topology evidence="1">GPI-anchor</topology>
    </subcellularLocation>
</comment>
<protein>
    <recommendedName>
        <fullName evidence="18">Aminopeptidase</fullName>
        <ecNumber evidence="18">3.4.11.-</ecNumber>
    </recommendedName>
</protein>
<feature type="site" description="Transition state stabilizer" evidence="17">
    <location>
        <position position="428"/>
    </location>
</feature>
<feature type="active site" description="Proton acceptor" evidence="15">
    <location>
        <position position="344"/>
    </location>
</feature>
<keyword evidence="5" id="KW-0336">GPI-anchor</keyword>
<keyword evidence="11 18" id="KW-0482">Metalloprotease</keyword>
<feature type="domain" description="Aminopeptidase N-like N-terminal" evidence="22">
    <location>
        <begin position="41"/>
        <end position="235"/>
    </location>
</feature>
<dbReference type="GO" id="GO:0006508">
    <property type="term" value="P:proteolysis"/>
    <property type="evidence" value="ECO:0007669"/>
    <property type="project" value="UniProtKB-KW"/>
</dbReference>
<keyword evidence="13" id="KW-0325">Glycoprotein</keyword>
<proteinExistence type="inferred from homology"/>
<dbReference type="Gene3D" id="1.10.390.10">
    <property type="entry name" value="Neutral Protease Domain 2"/>
    <property type="match status" value="1"/>
</dbReference>
<organism evidence="23 24">
    <name type="scientific">Temnothorax curvispinosus</name>
    <dbReference type="NCBI Taxonomy" id="300111"/>
    <lineage>
        <taxon>Eukaryota</taxon>
        <taxon>Metazoa</taxon>
        <taxon>Ecdysozoa</taxon>
        <taxon>Arthropoda</taxon>
        <taxon>Hexapoda</taxon>
        <taxon>Insecta</taxon>
        <taxon>Pterygota</taxon>
        <taxon>Neoptera</taxon>
        <taxon>Endopterygota</taxon>
        <taxon>Hymenoptera</taxon>
        <taxon>Apocrita</taxon>
        <taxon>Aculeata</taxon>
        <taxon>Formicoidea</taxon>
        <taxon>Formicidae</taxon>
        <taxon>Myrmicinae</taxon>
        <taxon>Temnothorax</taxon>
    </lineage>
</organism>
<dbReference type="Pfam" id="PF11838">
    <property type="entry name" value="ERAP1_C"/>
    <property type="match status" value="1"/>
</dbReference>
<dbReference type="InterPro" id="IPR024571">
    <property type="entry name" value="ERAP1-like_C_dom"/>
</dbReference>
<dbReference type="InterPro" id="IPR014782">
    <property type="entry name" value="Peptidase_M1_dom"/>
</dbReference>
<evidence type="ECO:0000256" key="14">
    <source>
        <dbReference type="ARBA" id="ARBA00023288"/>
    </source>
</evidence>
<dbReference type="GeneID" id="112456923"/>
<keyword evidence="23" id="KW-1185">Reference proteome</keyword>
<dbReference type="InterPro" id="IPR034016">
    <property type="entry name" value="M1_APN-typ"/>
</dbReference>
<dbReference type="Gene3D" id="2.60.40.1730">
    <property type="entry name" value="tricorn interacting facor f3 domain"/>
    <property type="match status" value="1"/>
</dbReference>
<dbReference type="PRINTS" id="PR00756">
    <property type="entry name" value="ALADIPTASE"/>
</dbReference>
<dbReference type="CDD" id="cd09601">
    <property type="entry name" value="M1_APN-Q_like"/>
    <property type="match status" value="1"/>
</dbReference>
<evidence type="ECO:0000256" key="12">
    <source>
        <dbReference type="ARBA" id="ARBA00023136"/>
    </source>
</evidence>
<dbReference type="PANTHER" id="PTHR11533">
    <property type="entry name" value="PROTEASE M1 ZINC METALLOPROTEASE"/>
    <property type="match status" value="1"/>
</dbReference>
<dbReference type="GO" id="GO:0098552">
    <property type="term" value="C:side of membrane"/>
    <property type="evidence" value="ECO:0007669"/>
    <property type="project" value="UniProtKB-KW"/>
</dbReference>
<keyword evidence="10 16" id="KW-0862">Zinc</keyword>
<evidence type="ECO:0000256" key="8">
    <source>
        <dbReference type="ARBA" id="ARBA00022729"/>
    </source>
</evidence>
<keyword evidence="9 18" id="KW-0378">Hydrolase</keyword>
<gene>
    <name evidence="24" type="primary">LOC112456923</name>
</gene>
<dbReference type="SUPFAM" id="SSF63737">
    <property type="entry name" value="Leukotriene A4 hydrolase N-terminal domain"/>
    <property type="match status" value="1"/>
</dbReference>
<feature type="domain" description="Peptidase M1 membrane alanine aminopeptidase" evidence="20">
    <location>
        <begin position="282"/>
        <end position="499"/>
    </location>
</feature>
<dbReference type="InterPro" id="IPR050344">
    <property type="entry name" value="Peptidase_M1_aminopeptidases"/>
</dbReference>
<feature type="binding site" evidence="16">
    <location>
        <position position="366"/>
    </location>
    <ligand>
        <name>Zn(2+)</name>
        <dbReference type="ChEBI" id="CHEBI:29105"/>
        <note>catalytic</note>
    </ligand>
</feature>
<evidence type="ECO:0000256" key="4">
    <source>
        <dbReference type="ARBA" id="ARBA00022475"/>
    </source>
</evidence>
<dbReference type="GO" id="GO:0005737">
    <property type="term" value="C:cytoplasm"/>
    <property type="evidence" value="ECO:0007669"/>
    <property type="project" value="TreeGrafter"/>
</dbReference>
<dbReference type="Gene3D" id="1.25.50.20">
    <property type="match status" value="1"/>
</dbReference>
<dbReference type="Gene3D" id="2.60.40.1910">
    <property type="match status" value="1"/>
</dbReference>
<evidence type="ECO:0000256" key="19">
    <source>
        <dbReference type="SAM" id="SignalP"/>
    </source>
</evidence>
<evidence type="ECO:0000313" key="23">
    <source>
        <dbReference type="Proteomes" id="UP000504618"/>
    </source>
</evidence>
<evidence type="ECO:0000256" key="9">
    <source>
        <dbReference type="ARBA" id="ARBA00022801"/>
    </source>
</evidence>
<evidence type="ECO:0000256" key="1">
    <source>
        <dbReference type="ARBA" id="ARBA00004609"/>
    </source>
</evidence>
<sequence>MEFPKLLLHIGIILATITNFCIANDAKDPKYIYRIPTNSIPVDYNISLIIPPDLREGNTFHGETIVTVKIVRESFYISLHSQGLEINETATTLMNDTIVYKPMAHTYDNETNILSLHFEKQLYRGSYNLNMKFAGNFSQAGVLGNGGFIKIPYTYEEGNSKYNRALAATHLMPNKARRMFPCWDEPAIKAYFMISVMHHRKYTVLSNWPIREQYKVKNDMKWTHFDRTFTMSAYLVGIVIVSNFTRIENKDKSVSSVSVWCKSSLTSQAIFMHIIAEQITPLLEEYTDRTKGVPKVDHVIIPNYPLTGMGDWGIIIYDESEVVYDDNKDPTFQRRKIASLVAHEIAHQWFGNFITPSWWPDLWLSEGFAVFFQVYFLNKTFEDWRPMDFFVTGAMHDSLHLDDSSLESVTLKLNDTLDYNQLFGDEVYKKAPAILRMLYHAVGDEVFRKGITKYFATKKYMAVTPDDFWSAIQSAKDEASYVSSMRDQKFRIKEVMDTWIVQNRYPVLNVTMNYETAEAAITQKCFHATEDINNKWWIPISYTYQDFPYFSNTMPNNWLKPDEILRVQIITRGWIIVNLQQTAYCRVYYDTAIMERIIRYLNSEEYKNIHVLNRAQIVDDAFAFLLEDQLDSSVFMNLISYLGREKDYVAWRPMFRILGRNEKYFSLPESKGFKSHMVGIFDKLLEHVGYEENPDDDYITKMLRLDATHWACTVGHAECKRRAAVKLSEHFADPETHKVPQWWHDWTYCFGLAVANKTTWDKMMELYQRTSDKKFWKILSCSEDPDIIISYLNIIAYNTTLFNHEQQALIFNLILENHARNDLVLDYILRA</sequence>
<evidence type="ECO:0000256" key="7">
    <source>
        <dbReference type="ARBA" id="ARBA00022723"/>
    </source>
</evidence>
<feature type="signal peptide" evidence="19">
    <location>
        <begin position="1"/>
        <end position="23"/>
    </location>
</feature>
<dbReference type="GO" id="GO:0070006">
    <property type="term" value="F:metalloaminopeptidase activity"/>
    <property type="evidence" value="ECO:0007669"/>
    <property type="project" value="TreeGrafter"/>
</dbReference>
<dbReference type="GO" id="GO:0042277">
    <property type="term" value="F:peptide binding"/>
    <property type="evidence" value="ECO:0007669"/>
    <property type="project" value="TreeGrafter"/>
</dbReference>
<evidence type="ECO:0000256" key="2">
    <source>
        <dbReference type="ARBA" id="ARBA00010136"/>
    </source>
</evidence>
<dbReference type="InterPro" id="IPR001930">
    <property type="entry name" value="Peptidase_M1"/>
</dbReference>
<dbReference type="SUPFAM" id="SSF55486">
    <property type="entry name" value="Metalloproteases ('zincins'), catalytic domain"/>
    <property type="match status" value="1"/>
</dbReference>
<dbReference type="Pfam" id="PF17900">
    <property type="entry name" value="Peptidase_M1_N"/>
    <property type="match status" value="1"/>
</dbReference>
<evidence type="ECO:0000256" key="3">
    <source>
        <dbReference type="ARBA" id="ARBA00022438"/>
    </source>
</evidence>
<evidence type="ECO:0000256" key="10">
    <source>
        <dbReference type="ARBA" id="ARBA00022833"/>
    </source>
</evidence>
<dbReference type="FunFam" id="1.10.390.10:FF:000013">
    <property type="entry name" value="Aminopeptidase N"/>
    <property type="match status" value="1"/>
</dbReference>
<dbReference type="PANTHER" id="PTHR11533:SF294">
    <property type="entry name" value="THYROTROPIN-RELEASING HORMONE-DEGRADING ECTOENZYME"/>
    <property type="match status" value="1"/>
</dbReference>
<keyword evidence="12" id="KW-0472">Membrane</keyword>
<evidence type="ECO:0000259" key="20">
    <source>
        <dbReference type="Pfam" id="PF01433"/>
    </source>
</evidence>
<dbReference type="Proteomes" id="UP000504618">
    <property type="component" value="Unplaced"/>
</dbReference>
<evidence type="ECO:0000313" key="24">
    <source>
        <dbReference type="RefSeq" id="XP_024875504.1"/>
    </source>
</evidence>
<feature type="domain" description="ERAP1-like C-terminal" evidence="21">
    <location>
        <begin position="574"/>
        <end position="828"/>
    </location>
</feature>
<evidence type="ECO:0000256" key="6">
    <source>
        <dbReference type="ARBA" id="ARBA00022670"/>
    </source>
</evidence>
<keyword evidence="7 16" id="KW-0479">Metal-binding</keyword>
<dbReference type="GO" id="GO:0005886">
    <property type="term" value="C:plasma membrane"/>
    <property type="evidence" value="ECO:0007669"/>
    <property type="project" value="UniProtKB-SubCell"/>
</dbReference>
<evidence type="ECO:0000256" key="18">
    <source>
        <dbReference type="RuleBase" id="RU364040"/>
    </source>
</evidence>
<feature type="binding site" evidence="16">
    <location>
        <position position="347"/>
    </location>
    <ligand>
        <name>Zn(2+)</name>
        <dbReference type="ChEBI" id="CHEBI:29105"/>
        <note>catalytic</note>
    </ligand>
</feature>
<dbReference type="InterPro" id="IPR045357">
    <property type="entry name" value="Aminopeptidase_N-like_N"/>
</dbReference>
<keyword evidence="6 18" id="KW-0645">Protease</keyword>
<dbReference type="RefSeq" id="XP_024875504.1">
    <property type="nucleotide sequence ID" value="XM_025019736.1"/>
</dbReference>
<evidence type="ECO:0000256" key="11">
    <source>
        <dbReference type="ARBA" id="ARBA00023049"/>
    </source>
</evidence>
<dbReference type="AlphaFoldDB" id="A0A6J1Q054"/>
<comment type="similarity">
    <text evidence="2 18">Belongs to the peptidase M1 family.</text>
</comment>
<dbReference type="GO" id="GO:0008270">
    <property type="term" value="F:zinc ion binding"/>
    <property type="evidence" value="ECO:0007669"/>
    <property type="project" value="UniProtKB-UniRule"/>
</dbReference>
<dbReference type="Pfam" id="PF01433">
    <property type="entry name" value="Peptidase_M1"/>
    <property type="match status" value="1"/>
</dbReference>
<dbReference type="GO" id="GO:0005615">
    <property type="term" value="C:extracellular space"/>
    <property type="evidence" value="ECO:0007669"/>
    <property type="project" value="TreeGrafter"/>
</dbReference>
<evidence type="ECO:0000256" key="5">
    <source>
        <dbReference type="ARBA" id="ARBA00022622"/>
    </source>
</evidence>
<evidence type="ECO:0000256" key="17">
    <source>
        <dbReference type="PIRSR" id="PIRSR634016-4"/>
    </source>
</evidence>
<comment type="cofactor">
    <cofactor evidence="16 18">
        <name>Zn(2+)</name>
        <dbReference type="ChEBI" id="CHEBI:29105"/>
    </cofactor>
    <text evidence="16 18">Binds 1 zinc ion per subunit.</text>
</comment>
<keyword evidence="8 19" id="KW-0732">Signal</keyword>
<evidence type="ECO:0000256" key="15">
    <source>
        <dbReference type="PIRSR" id="PIRSR634016-1"/>
    </source>
</evidence>
<dbReference type="FunFam" id="2.60.40.1910:FF:000008">
    <property type="entry name" value="Aminopeptidase"/>
    <property type="match status" value="1"/>
</dbReference>
<feature type="binding site" evidence="16">
    <location>
        <position position="343"/>
    </location>
    <ligand>
        <name>Zn(2+)</name>
        <dbReference type="ChEBI" id="CHEBI:29105"/>
        <note>catalytic</note>
    </ligand>
</feature>
<dbReference type="InterPro" id="IPR042097">
    <property type="entry name" value="Aminopeptidase_N-like_N_sf"/>
</dbReference>
<dbReference type="GO" id="GO:0043171">
    <property type="term" value="P:peptide catabolic process"/>
    <property type="evidence" value="ECO:0007669"/>
    <property type="project" value="TreeGrafter"/>
</dbReference>
<keyword evidence="14" id="KW-0449">Lipoprotein</keyword>
<keyword evidence="3 18" id="KW-0031">Aminopeptidase</keyword>